<dbReference type="NCBIfam" id="TIGR01466">
    <property type="entry name" value="cobJ_cbiH"/>
    <property type="match status" value="1"/>
</dbReference>
<dbReference type="PANTHER" id="PTHR47036:SF1">
    <property type="entry name" value="COBALT-FACTOR III C(17)-METHYLTRANSFERASE-RELATED"/>
    <property type="match status" value="1"/>
</dbReference>
<dbReference type="UniPathway" id="UPA00148"/>
<dbReference type="PANTHER" id="PTHR47036">
    <property type="entry name" value="COBALT-FACTOR III C(17)-METHYLTRANSFERASE-RELATED"/>
    <property type="match status" value="1"/>
</dbReference>
<evidence type="ECO:0000256" key="2">
    <source>
        <dbReference type="ARBA" id="ARBA00022573"/>
    </source>
</evidence>
<evidence type="ECO:0000313" key="8">
    <source>
        <dbReference type="Proteomes" id="UP000268623"/>
    </source>
</evidence>
<evidence type="ECO:0000313" key="7">
    <source>
        <dbReference type="EMBL" id="RNJ49304.1"/>
    </source>
</evidence>
<comment type="pathway">
    <text evidence="1">Cofactor biosynthesis; adenosylcobalamin biosynthesis.</text>
</comment>
<dbReference type="InterPro" id="IPR051810">
    <property type="entry name" value="Precorrin_MeTrfase"/>
</dbReference>
<dbReference type="EC" id="2.1.1.131" evidence="7"/>
<keyword evidence="3 7" id="KW-0489">Methyltransferase</keyword>
<accession>A0A3M9XMS5</accession>
<dbReference type="InterPro" id="IPR014776">
    <property type="entry name" value="4pyrrole_Mease_sub2"/>
</dbReference>
<dbReference type="SUPFAM" id="SSF53790">
    <property type="entry name" value="Tetrapyrrole methylase"/>
    <property type="match status" value="1"/>
</dbReference>
<dbReference type="InterPro" id="IPR014777">
    <property type="entry name" value="4pyrrole_Mease_sub1"/>
</dbReference>
<dbReference type="CDD" id="cd11646">
    <property type="entry name" value="Precorrin_3B_C17_MT"/>
    <property type="match status" value="1"/>
</dbReference>
<dbReference type="Gene3D" id="3.30.950.10">
    <property type="entry name" value="Methyltransferase, Cobalt-precorrin-4 Transmethylase, Domain 2"/>
    <property type="match status" value="1"/>
</dbReference>
<dbReference type="OrthoDB" id="9772960at2"/>
<reference evidence="7 8" key="1">
    <citation type="submission" date="2018-08" db="EMBL/GenBank/DDBJ databases">
        <title>Genome sequence of Methylocystis hirsuta CSC1, a methanotroph able to accumulate PHAs.</title>
        <authorList>
            <person name="Bordel S."/>
            <person name="Rodriguez E."/>
            <person name="Gancedo J."/>
            <person name="Munoz R."/>
        </authorList>
    </citation>
    <scope>NUCLEOTIDE SEQUENCE [LARGE SCALE GENOMIC DNA]</scope>
    <source>
        <strain evidence="7 8">CSC1</strain>
    </source>
</reference>
<dbReference type="InterPro" id="IPR006363">
    <property type="entry name" value="Cbl_synth_CobJ/CibH_dom"/>
</dbReference>
<protein>
    <submittedName>
        <fullName evidence="7">Precorrin-3B C(17)-methyltransferase</fullName>
        <ecNumber evidence="7">2.1.1.131</ecNumber>
    </submittedName>
</protein>
<dbReference type="AlphaFoldDB" id="A0A3M9XMS5"/>
<dbReference type="GO" id="GO:0032259">
    <property type="term" value="P:methylation"/>
    <property type="evidence" value="ECO:0007669"/>
    <property type="project" value="UniProtKB-KW"/>
</dbReference>
<keyword evidence="8" id="KW-1185">Reference proteome</keyword>
<dbReference type="Proteomes" id="UP000268623">
    <property type="component" value="Unassembled WGS sequence"/>
</dbReference>
<evidence type="ECO:0000256" key="5">
    <source>
        <dbReference type="ARBA" id="ARBA00022691"/>
    </source>
</evidence>
<dbReference type="InterPro" id="IPR035996">
    <property type="entry name" value="4pyrrol_Methylase_sf"/>
</dbReference>
<keyword evidence="2" id="KW-0169">Cobalamin biosynthesis</keyword>
<dbReference type="Pfam" id="PF00590">
    <property type="entry name" value="TP_methylase"/>
    <property type="match status" value="1"/>
</dbReference>
<keyword evidence="5" id="KW-0949">S-adenosyl-L-methionine</keyword>
<dbReference type="EMBL" id="QWDD01000001">
    <property type="protein sequence ID" value="RNJ49304.1"/>
    <property type="molecule type" value="Genomic_DNA"/>
</dbReference>
<evidence type="ECO:0000256" key="1">
    <source>
        <dbReference type="ARBA" id="ARBA00004953"/>
    </source>
</evidence>
<evidence type="ECO:0000256" key="4">
    <source>
        <dbReference type="ARBA" id="ARBA00022679"/>
    </source>
</evidence>
<organism evidence="7 8">
    <name type="scientific">Methylocystis hirsuta</name>
    <dbReference type="NCBI Taxonomy" id="369798"/>
    <lineage>
        <taxon>Bacteria</taxon>
        <taxon>Pseudomonadati</taxon>
        <taxon>Pseudomonadota</taxon>
        <taxon>Alphaproteobacteria</taxon>
        <taxon>Hyphomicrobiales</taxon>
        <taxon>Methylocystaceae</taxon>
        <taxon>Methylocystis</taxon>
    </lineage>
</organism>
<dbReference type="GO" id="GO:0030789">
    <property type="term" value="F:precorrin-3B C17-methyltransferase activity"/>
    <property type="evidence" value="ECO:0007669"/>
    <property type="project" value="UniProtKB-EC"/>
</dbReference>
<evidence type="ECO:0000259" key="6">
    <source>
        <dbReference type="Pfam" id="PF00590"/>
    </source>
</evidence>
<comment type="caution">
    <text evidence="7">The sequence shown here is derived from an EMBL/GenBank/DDBJ whole genome shotgun (WGS) entry which is preliminary data.</text>
</comment>
<gene>
    <name evidence="7" type="primary">cobJ</name>
    <name evidence="7" type="ORF">D1O30_06535</name>
</gene>
<name>A0A3M9XMS5_9HYPH</name>
<sequence>MSGALFIVGLGPADARWLTHEAQETLDAAQDIIGYTPYVARVPERAGQTRLASDNRVEIDRAQEALARAAQGRRVAVVSGGDPGVFAMAAAVFEAVDGGPRAWRDLDIRVLPGVSAMQAAAARLGAPLGHDFCAISLSDNLKPWDVIAKRLEHAAQGDFVIALYNPASRARPTRINDAFALLRRHLPGETFVGFAKSIGRENEKIILTRLDEAEGDKVDMSTLVIIGASGTRRIARDRARDWVYTSRKAT</sequence>
<dbReference type="GO" id="GO:0009236">
    <property type="term" value="P:cobalamin biosynthetic process"/>
    <property type="evidence" value="ECO:0007669"/>
    <property type="project" value="UniProtKB-UniPathway"/>
</dbReference>
<feature type="domain" description="Tetrapyrrole methylase" evidence="6">
    <location>
        <begin position="5"/>
        <end position="213"/>
    </location>
</feature>
<dbReference type="Gene3D" id="3.40.1010.10">
    <property type="entry name" value="Cobalt-precorrin-4 Transmethylase, Domain 1"/>
    <property type="match status" value="1"/>
</dbReference>
<evidence type="ECO:0000256" key="3">
    <source>
        <dbReference type="ARBA" id="ARBA00022603"/>
    </source>
</evidence>
<keyword evidence="4 7" id="KW-0808">Transferase</keyword>
<dbReference type="RefSeq" id="WP_123175274.1">
    <property type="nucleotide sequence ID" value="NZ_QWDD01000001.1"/>
</dbReference>
<proteinExistence type="predicted"/>
<dbReference type="InterPro" id="IPR000878">
    <property type="entry name" value="4pyrrol_Mease"/>
</dbReference>